<evidence type="ECO:0000256" key="1">
    <source>
        <dbReference type="SAM" id="Phobius"/>
    </source>
</evidence>
<evidence type="ECO:0008006" key="4">
    <source>
        <dbReference type="Google" id="ProtNLM"/>
    </source>
</evidence>
<keyword evidence="1" id="KW-1133">Transmembrane helix</keyword>
<dbReference type="AlphaFoldDB" id="A0A2H0RJX7"/>
<organism evidence="2 3">
    <name type="scientific">Candidatus Vogelbacteria bacterium CG10_big_fil_rev_8_21_14_0_10_45_14</name>
    <dbReference type="NCBI Taxonomy" id="1975042"/>
    <lineage>
        <taxon>Bacteria</taxon>
        <taxon>Candidatus Vogeliibacteriota</taxon>
    </lineage>
</organism>
<reference evidence="2 3" key="1">
    <citation type="submission" date="2017-09" db="EMBL/GenBank/DDBJ databases">
        <title>Depth-based differentiation of microbial function through sediment-hosted aquifers and enrichment of novel symbionts in the deep terrestrial subsurface.</title>
        <authorList>
            <person name="Probst A.J."/>
            <person name="Ladd B."/>
            <person name="Jarett J.K."/>
            <person name="Geller-Mcgrath D.E."/>
            <person name="Sieber C.M."/>
            <person name="Emerson J.B."/>
            <person name="Anantharaman K."/>
            <person name="Thomas B.C."/>
            <person name="Malmstrom R."/>
            <person name="Stieglmeier M."/>
            <person name="Klingl A."/>
            <person name="Woyke T."/>
            <person name="Ryan C.M."/>
            <person name="Banfield J.F."/>
        </authorList>
    </citation>
    <scope>NUCLEOTIDE SEQUENCE [LARGE SCALE GENOMIC DNA]</scope>
    <source>
        <strain evidence="2">CG10_big_fil_rev_8_21_14_0_10_45_14</strain>
    </source>
</reference>
<proteinExistence type="predicted"/>
<name>A0A2H0RJX7_9BACT</name>
<dbReference type="EMBL" id="PCYL01000029">
    <property type="protein sequence ID" value="PIR46726.1"/>
    <property type="molecule type" value="Genomic_DNA"/>
</dbReference>
<accession>A0A2H0RJX7</accession>
<comment type="caution">
    <text evidence="2">The sequence shown here is derived from an EMBL/GenBank/DDBJ whole genome shotgun (WGS) entry which is preliminary data.</text>
</comment>
<feature type="transmembrane region" description="Helical" evidence="1">
    <location>
        <begin position="12"/>
        <end position="34"/>
    </location>
</feature>
<evidence type="ECO:0000313" key="2">
    <source>
        <dbReference type="EMBL" id="PIR46726.1"/>
    </source>
</evidence>
<keyword evidence="1" id="KW-0812">Transmembrane</keyword>
<gene>
    <name evidence="2" type="ORF">COV07_02570</name>
</gene>
<sequence length="87" mass="9519">MSEKENKTNWSAFGLVAMVSGYIAVPLLLFLALGYFVGKSTGHPKLSLVLSLVPAFIISNFLLFRKAFKIGSDLNEKDKGKASEPKQ</sequence>
<keyword evidence="1" id="KW-0472">Membrane</keyword>
<dbReference type="Proteomes" id="UP000230833">
    <property type="component" value="Unassembled WGS sequence"/>
</dbReference>
<evidence type="ECO:0000313" key="3">
    <source>
        <dbReference type="Proteomes" id="UP000230833"/>
    </source>
</evidence>
<feature type="transmembrane region" description="Helical" evidence="1">
    <location>
        <begin position="46"/>
        <end position="64"/>
    </location>
</feature>
<protein>
    <recommendedName>
        <fullName evidence="4">AtpZ/AtpI family protein</fullName>
    </recommendedName>
</protein>